<reference evidence="3 4" key="1">
    <citation type="submission" date="2019-07" db="EMBL/GenBank/DDBJ databases">
        <title>Finished genome of Venturia effusa.</title>
        <authorList>
            <person name="Young C.A."/>
            <person name="Cox M.P."/>
            <person name="Ganley A.R.D."/>
            <person name="David W.J."/>
        </authorList>
    </citation>
    <scope>NUCLEOTIDE SEQUENCE [LARGE SCALE GENOMIC DNA]</scope>
    <source>
        <strain evidence="4">albino</strain>
    </source>
</reference>
<evidence type="ECO:0000256" key="2">
    <source>
        <dbReference type="SAM" id="MobiDB-lite"/>
    </source>
</evidence>
<name>A0A517L4C8_9PEZI</name>
<protein>
    <submittedName>
        <fullName evidence="3">Uncharacterized protein</fullName>
    </submittedName>
</protein>
<dbReference type="PANTHER" id="PTHR39597">
    <property type="entry name" value="UBA DOMAIN-CONTAINING PROTEIN RUP1"/>
    <property type="match status" value="1"/>
</dbReference>
<feature type="coiled-coil region" evidence="1">
    <location>
        <begin position="392"/>
        <end position="419"/>
    </location>
</feature>
<dbReference type="PANTHER" id="PTHR39597:SF1">
    <property type="entry name" value="UBA DOMAIN-CONTAINING PROTEIN RUP1"/>
    <property type="match status" value="1"/>
</dbReference>
<dbReference type="GO" id="GO:0005829">
    <property type="term" value="C:cytosol"/>
    <property type="evidence" value="ECO:0007669"/>
    <property type="project" value="TreeGrafter"/>
</dbReference>
<feature type="region of interest" description="Disordered" evidence="2">
    <location>
        <begin position="486"/>
        <end position="519"/>
    </location>
</feature>
<organism evidence="3 4">
    <name type="scientific">Venturia effusa</name>
    <dbReference type="NCBI Taxonomy" id="50376"/>
    <lineage>
        <taxon>Eukaryota</taxon>
        <taxon>Fungi</taxon>
        <taxon>Dikarya</taxon>
        <taxon>Ascomycota</taxon>
        <taxon>Pezizomycotina</taxon>
        <taxon>Dothideomycetes</taxon>
        <taxon>Pleosporomycetidae</taxon>
        <taxon>Venturiales</taxon>
        <taxon>Venturiaceae</taxon>
        <taxon>Venturia</taxon>
    </lineage>
</organism>
<dbReference type="OrthoDB" id="4489171at2759"/>
<dbReference type="EMBL" id="CP042188">
    <property type="protein sequence ID" value="QDS70500.1"/>
    <property type="molecule type" value="Genomic_DNA"/>
</dbReference>
<accession>A0A517L4C8</accession>
<dbReference type="Proteomes" id="UP000316270">
    <property type="component" value="Chromosome 4"/>
</dbReference>
<dbReference type="GO" id="GO:0016579">
    <property type="term" value="P:protein deubiquitination"/>
    <property type="evidence" value="ECO:0007669"/>
    <property type="project" value="TreeGrafter"/>
</dbReference>
<evidence type="ECO:0000256" key="1">
    <source>
        <dbReference type="SAM" id="Coils"/>
    </source>
</evidence>
<dbReference type="AlphaFoldDB" id="A0A517L4C8"/>
<evidence type="ECO:0000313" key="4">
    <source>
        <dbReference type="Proteomes" id="UP000316270"/>
    </source>
</evidence>
<gene>
    <name evidence="3" type="ORF">FKW77_010167</name>
</gene>
<dbReference type="GO" id="GO:0005634">
    <property type="term" value="C:nucleus"/>
    <property type="evidence" value="ECO:0007669"/>
    <property type="project" value="TreeGrafter"/>
</dbReference>
<proteinExistence type="predicted"/>
<keyword evidence="4" id="KW-1185">Reference proteome</keyword>
<feature type="coiled-coil region" evidence="1">
    <location>
        <begin position="530"/>
        <end position="557"/>
    </location>
</feature>
<dbReference type="InterPro" id="IPR055335">
    <property type="entry name" value="Ucp6/RUP1"/>
</dbReference>
<keyword evidence="1" id="KW-0175">Coiled coil</keyword>
<feature type="region of interest" description="Disordered" evidence="2">
    <location>
        <begin position="682"/>
        <end position="705"/>
    </location>
</feature>
<sequence length="795" mass="88804">MAPVITDELIHSFYGVTGEPFPEYDSYLAKKRQKEQKDSYSEEAFTADRNNEMQMGMTAFDVQGEDVLSSSTEVGYASNAPTRPPSPNNTIYGQETGITGTKGHSFIGPLPQNNYHYDPSNWALVPVTSAAEIFLDPAADMRKRDIDLGEPVVMRPTREEPLANVVTILGHIPLARAILGGGSTTAIYGSDPEWWKGTKIELASVSHSEEPHNQSAYDLKEETERLMAFMSCSTRSYGSVVPLSQLGALKNAKASDGVNISTNAERFLTAWSEMAMQLNLHNTIHSANLFQTVALHIREGEEEDETPSFYIIDLKLERNIDSEPRTLYDGVDETLWGGDVDGTTKENYCLHKFPPVLFIRVRNLDASRPGLDMDVPRTWYVDRYLEKNMDAAKAMRRKRSEYRQAIKSLQEREDKLDRIVYPIKEKGKECDKANEQKVNNHTFMTNNLLQSTINYLDPSRAMERAAKQDGENEEDKKIEMSGASVQLGKGNGKDPNGVATPGVKQATIPKPPDPTEKRNKQLAEQLAKISAKVVDKISELQKQREQVQSEMMKLSKDFTGDGSPTHRYSLRGVSMGPAHTEQYILVDPSAELVAQQDEDEAIDIEVPSQWWHIQFSHEQPAKEKVDIESVVKAASESSGDVLLVYATDIACERQELNLSGGLKTFIEKDNEYFAQEIAVQSAAQNDPMDTDQTQKSLPSDPPPYDQLDWTENDGRWVVPPSAGQGFTPDPGPSVISDAEYQMNTDPYFYQNSYSNAYASNRDGFRDGEDVRMGGTSSERIEDVTDIENIEIRKGG</sequence>
<evidence type="ECO:0000313" key="3">
    <source>
        <dbReference type="EMBL" id="QDS70500.1"/>
    </source>
</evidence>